<proteinExistence type="predicted"/>
<organism evidence="1 2">
    <name type="scientific">Legionella feeleii</name>
    <dbReference type="NCBI Taxonomy" id="453"/>
    <lineage>
        <taxon>Bacteria</taxon>
        <taxon>Pseudomonadati</taxon>
        <taxon>Pseudomonadota</taxon>
        <taxon>Gammaproteobacteria</taxon>
        <taxon>Legionellales</taxon>
        <taxon>Legionellaceae</taxon>
        <taxon>Legionella</taxon>
    </lineage>
</organism>
<protein>
    <submittedName>
        <fullName evidence="1">Uncharacterized protein</fullName>
    </submittedName>
</protein>
<gene>
    <name evidence="1" type="ORF">NCTC11978_00455</name>
</gene>
<sequence length="475" mass="53033">MLIEIAVNILLIKKDYICFIVFFYVRIFMGRKAYTTAVRFLRDVTQLDFFGWADEELQVDAVAYVPYKEFAKCALLLQLPANIRQKMSLEFTPNFLRITVPKINVKPMSTELGKFMLAAKNPSVTKRPDHLTEQRIMRVATVATPTGGFTQRAPRTVKEQVDLFATHVGSAYKLMLEQGALLPDEPAICVLPEFYSHCRSPETSRLFMPYDMQQQLLAGYCAVSKEFPELLIMVNITATTKDNVVDELGKSLEHRARLQKTNILFGIKNGGIVYINYKVNKGPADIPEEERLSAESERNSYYHATADKRVMKLDYLKQFKGITFAGSVCIDAAEGVIGKYLRQQFSSFSEDEFGPAVQIISSSSMTLSQGFKKRSALVNTDNGAQQIVTPKTGQGILIQADGHNTLKRSGVWIVDGENLISQTPVKTQVLSDKTEISAYSIGVNLLHNKLHNEVGMDIEEESSTVLTEGVIALGA</sequence>
<evidence type="ECO:0000313" key="1">
    <source>
        <dbReference type="EMBL" id="STX37293.1"/>
    </source>
</evidence>
<dbReference type="RefSeq" id="WP_115174433.1">
    <property type="nucleotide sequence ID" value="NZ_UGNY01000001.1"/>
</dbReference>
<dbReference type="Proteomes" id="UP000254033">
    <property type="component" value="Unassembled WGS sequence"/>
</dbReference>
<name>A0A378IQF3_9GAMM</name>
<evidence type="ECO:0000313" key="2">
    <source>
        <dbReference type="Proteomes" id="UP000254033"/>
    </source>
</evidence>
<accession>A0A378IQF3</accession>
<dbReference type="EMBL" id="UGNY01000001">
    <property type="protein sequence ID" value="STX37293.1"/>
    <property type="molecule type" value="Genomic_DNA"/>
</dbReference>
<dbReference type="AlphaFoldDB" id="A0A378IQF3"/>
<reference evidence="1 2" key="1">
    <citation type="submission" date="2018-06" db="EMBL/GenBank/DDBJ databases">
        <authorList>
            <consortium name="Pathogen Informatics"/>
            <person name="Doyle S."/>
        </authorList>
    </citation>
    <scope>NUCLEOTIDE SEQUENCE [LARGE SCALE GENOMIC DNA]</scope>
    <source>
        <strain evidence="1 2">NCTC11978</strain>
    </source>
</reference>